<evidence type="ECO:0000313" key="3">
    <source>
        <dbReference type="Proteomes" id="UP001085076"/>
    </source>
</evidence>
<evidence type="ECO:0000256" key="1">
    <source>
        <dbReference type="SAM" id="MobiDB-lite"/>
    </source>
</evidence>
<comment type="caution">
    <text evidence="2">The sequence shown here is derived from an EMBL/GenBank/DDBJ whole genome shotgun (WGS) entry which is preliminary data.</text>
</comment>
<dbReference type="AlphaFoldDB" id="A0A9D5HFY4"/>
<dbReference type="OrthoDB" id="3833at2759"/>
<protein>
    <submittedName>
        <fullName evidence="2">Uncharacterized protein</fullName>
    </submittedName>
</protein>
<name>A0A9D5HFY4_9LILI</name>
<gene>
    <name evidence="2" type="ORF">J5N97_016742</name>
</gene>
<dbReference type="EMBL" id="JAGGNH010000004">
    <property type="protein sequence ID" value="KAJ0974777.1"/>
    <property type="molecule type" value="Genomic_DNA"/>
</dbReference>
<dbReference type="Proteomes" id="UP001085076">
    <property type="component" value="Miscellaneous, Linkage group lg04"/>
</dbReference>
<accession>A0A9D5HFY4</accession>
<keyword evidence="3" id="KW-1185">Reference proteome</keyword>
<dbReference type="GO" id="GO:0003723">
    <property type="term" value="F:RNA binding"/>
    <property type="evidence" value="ECO:0007669"/>
    <property type="project" value="InterPro"/>
</dbReference>
<proteinExistence type="predicted"/>
<evidence type="ECO:0000313" key="2">
    <source>
        <dbReference type="EMBL" id="KAJ0974777.1"/>
    </source>
</evidence>
<dbReference type="InterPro" id="IPR009472">
    <property type="entry name" value="Tab2-like"/>
</dbReference>
<dbReference type="PANTHER" id="PTHR34556:SF2">
    <property type="entry name" value="PROTEIN TAB2 HOMOLOG, CHLOROPLASTIC"/>
    <property type="match status" value="1"/>
</dbReference>
<sequence>MAATLGFKLRPSRFKAPSFFDSRPVYSPFPSFSPPKPKPSRSLILHRPPNSLFGSSSNSISSPPLDDKEEEDLDPRAEVRFLDPEVDSESLREWELDLCSRPILDERGKKVQGGGVAAPLSLSPACCFPNSDQQHCDSADAITSISSSLGLPAAGQDPFLDLGSETIITGSPRTRHQTGSK</sequence>
<feature type="region of interest" description="Disordered" evidence="1">
    <location>
        <begin position="30"/>
        <end position="76"/>
    </location>
</feature>
<reference evidence="2" key="2">
    <citation type="journal article" date="2022" name="Hortic Res">
        <title>The genome of Dioscorea zingiberensis sheds light on the biosynthesis, origin and evolution of the medicinally important diosgenin saponins.</title>
        <authorList>
            <person name="Li Y."/>
            <person name="Tan C."/>
            <person name="Li Z."/>
            <person name="Guo J."/>
            <person name="Li S."/>
            <person name="Chen X."/>
            <person name="Wang C."/>
            <person name="Dai X."/>
            <person name="Yang H."/>
            <person name="Song W."/>
            <person name="Hou L."/>
            <person name="Xu J."/>
            <person name="Tong Z."/>
            <person name="Xu A."/>
            <person name="Yuan X."/>
            <person name="Wang W."/>
            <person name="Yang Q."/>
            <person name="Chen L."/>
            <person name="Sun Z."/>
            <person name="Wang K."/>
            <person name="Pan B."/>
            <person name="Chen J."/>
            <person name="Bao Y."/>
            <person name="Liu F."/>
            <person name="Qi X."/>
            <person name="Gang D.R."/>
            <person name="Wen J."/>
            <person name="Li J."/>
        </authorList>
    </citation>
    <scope>NUCLEOTIDE SEQUENCE</scope>
    <source>
        <strain evidence="2">Dzin_1.0</strain>
    </source>
</reference>
<reference evidence="2" key="1">
    <citation type="submission" date="2021-03" db="EMBL/GenBank/DDBJ databases">
        <authorList>
            <person name="Li Z."/>
            <person name="Yang C."/>
        </authorList>
    </citation>
    <scope>NUCLEOTIDE SEQUENCE</scope>
    <source>
        <strain evidence="2">Dzin_1.0</strain>
        <tissue evidence="2">Leaf</tissue>
    </source>
</reference>
<feature type="compositionally biased region" description="Low complexity" evidence="1">
    <location>
        <begin position="48"/>
        <end position="64"/>
    </location>
</feature>
<organism evidence="2 3">
    <name type="scientific">Dioscorea zingiberensis</name>
    <dbReference type="NCBI Taxonomy" id="325984"/>
    <lineage>
        <taxon>Eukaryota</taxon>
        <taxon>Viridiplantae</taxon>
        <taxon>Streptophyta</taxon>
        <taxon>Embryophyta</taxon>
        <taxon>Tracheophyta</taxon>
        <taxon>Spermatophyta</taxon>
        <taxon>Magnoliopsida</taxon>
        <taxon>Liliopsida</taxon>
        <taxon>Dioscoreales</taxon>
        <taxon>Dioscoreaceae</taxon>
        <taxon>Dioscorea</taxon>
    </lineage>
</organism>
<dbReference type="PANTHER" id="PTHR34556">
    <property type="match status" value="1"/>
</dbReference>